<evidence type="ECO:0000313" key="2">
    <source>
        <dbReference type="Proteomes" id="UP001209681"/>
    </source>
</evidence>
<protein>
    <submittedName>
        <fullName evidence="1">YkgJ family cysteine cluster protein</fullName>
    </submittedName>
</protein>
<comment type="caution">
    <text evidence="1">The sequence shown here is derived from an EMBL/GenBank/DDBJ whole genome shotgun (WGS) entry which is preliminary data.</text>
</comment>
<accession>A0ABT3NCU8</accession>
<organism evidence="1 2">
    <name type="scientific">Desulfobotulus pelophilus</name>
    <dbReference type="NCBI Taxonomy" id="2823377"/>
    <lineage>
        <taxon>Bacteria</taxon>
        <taxon>Pseudomonadati</taxon>
        <taxon>Thermodesulfobacteriota</taxon>
        <taxon>Desulfobacteria</taxon>
        <taxon>Desulfobacterales</taxon>
        <taxon>Desulfobacteraceae</taxon>
        <taxon>Desulfobotulus</taxon>
    </lineage>
</organism>
<dbReference type="Pfam" id="PF03692">
    <property type="entry name" value="CxxCxxCC"/>
    <property type="match status" value="1"/>
</dbReference>
<evidence type="ECO:0000313" key="1">
    <source>
        <dbReference type="EMBL" id="MCW7755235.1"/>
    </source>
</evidence>
<dbReference type="InterPro" id="IPR005358">
    <property type="entry name" value="Puta_zinc/iron-chelating_dom"/>
</dbReference>
<keyword evidence="2" id="KW-1185">Reference proteome</keyword>
<dbReference type="Proteomes" id="UP001209681">
    <property type="component" value="Unassembled WGS sequence"/>
</dbReference>
<reference evidence="1 2" key="1">
    <citation type="submission" date="2022-11" db="EMBL/GenBank/DDBJ databases">
        <title>Desulfobotulus tamanensis H1 sp. nov. - anaerobic, alkaliphilic, sulphate reducing bacterium isolated from terrestrial mud volcano.</title>
        <authorList>
            <person name="Frolova A."/>
            <person name="Merkel A.Y."/>
            <person name="Slobodkin A.I."/>
        </authorList>
    </citation>
    <scope>NUCLEOTIDE SEQUENCE [LARGE SCALE GENOMIC DNA]</scope>
    <source>
        <strain evidence="1 2">H1</strain>
    </source>
</reference>
<dbReference type="RefSeq" id="WP_265426170.1">
    <property type="nucleotide sequence ID" value="NZ_JAPFPW010000025.1"/>
</dbReference>
<feature type="non-terminal residue" evidence="1">
    <location>
        <position position="1"/>
    </location>
</feature>
<sequence length="190" mass="21611">TTRCADCCHALFDLSLVEAIYIKEKFDERFSGAEKHVILEKANRADRKTYRIKKDAAKERNEGVSEVEILGRMSMERVRCPLLGEDETCQLYEFRPLTCRLYGIPTSSNGVSHTCGKSAFAQGKPYPTVNMDALYEKLYQVSKEMVDAMETRYTRMAEMLIPLSMALLTDFNEEYLGIVSETSSTEEDKG</sequence>
<gene>
    <name evidence="1" type="ORF">OOT00_14700</name>
</gene>
<name>A0ABT3NCU8_9BACT</name>
<proteinExistence type="predicted"/>
<dbReference type="EMBL" id="JAPFPW010000025">
    <property type="protein sequence ID" value="MCW7755235.1"/>
    <property type="molecule type" value="Genomic_DNA"/>
</dbReference>